<keyword evidence="2" id="KW-1003">Cell membrane</keyword>
<feature type="transmembrane region" description="Helical" evidence="8">
    <location>
        <begin position="217"/>
        <end position="235"/>
    </location>
</feature>
<dbReference type="GO" id="GO:0005886">
    <property type="term" value="C:plasma membrane"/>
    <property type="evidence" value="ECO:0007669"/>
    <property type="project" value="UniProtKB-SubCell"/>
</dbReference>
<feature type="transmembrane region" description="Helical" evidence="8">
    <location>
        <begin position="116"/>
        <end position="137"/>
    </location>
</feature>
<feature type="transmembrane region" description="Helical" evidence="8">
    <location>
        <begin position="395"/>
        <end position="416"/>
    </location>
</feature>
<evidence type="ECO:0000256" key="2">
    <source>
        <dbReference type="ARBA" id="ARBA00022475"/>
    </source>
</evidence>
<evidence type="ECO:0000256" key="3">
    <source>
        <dbReference type="ARBA" id="ARBA00022676"/>
    </source>
</evidence>
<feature type="domain" description="ArnT-like N-terminal" evidence="9">
    <location>
        <begin position="8"/>
        <end position="245"/>
    </location>
</feature>
<evidence type="ECO:0000256" key="1">
    <source>
        <dbReference type="ARBA" id="ARBA00004651"/>
    </source>
</evidence>
<dbReference type="PANTHER" id="PTHR33908:SF3">
    <property type="entry name" value="UNDECAPRENYL PHOSPHATE-ALPHA-4-AMINO-4-DEOXY-L-ARABINOSE ARABINOSYL TRANSFERASE"/>
    <property type="match status" value="1"/>
</dbReference>
<dbReference type="AlphaFoldDB" id="E1YAV6"/>
<evidence type="ECO:0000256" key="6">
    <source>
        <dbReference type="ARBA" id="ARBA00022989"/>
    </source>
</evidence>
<evidence type="ECO:0000259" key="9">
    <source>
        <dbReference type="Pfam" id="PF02366"/>
    </source>
</evidence>
<dbReference type="EMBL" id="FR695866">
    <property type="protein sequence ID" value="CBX27700.1"/>
    <property type="molecule type" value="Genomic_DNA"/>
</dbReference>
<sequence length="560" mass="63769">MAKEIKKYTLALIGLYLLCYILPLGYRDLVIPDETRYAEIAREMIAGRDWIVPHLNGLRYFEKPVLGYWAHAASIMLFGENNFAVRFPSALAAGLSAFLIYLLVHKVYRKEDNKNNPLPVLATLIFLTTFEVLGIGNTAVLDSIFSFFLTASIALFFIASEATCKSAKEKQFLLLSGIFCGLAFLTKGFLAFAIPVIVITPYFIWQKRYKDLLRMSLIPLVSATIVSLPWSIAIYSKEPDFWRYFIWNEHIRRFMDKSAQHSSAFWVFLLISPATILPWTFLTPAAMRGIKMHIKDLDTATGRLARFCVCWLVLPFLFFSASKGKLITYILPCFPPFAVLLAFGLSEIPEKVKSRSFKLGVIFAGSLFLLILLAFTFLQLFGYHGFHPYSQSRKVLMVINSLLFFILFCGLCLKSQNSRSGVFLFVIAPLLLFFSAHFVVPDLTVEKKMPGVLLERNKQDIGQDTVLLSDSSTVSALCWYLKRNDVYLVESAGELDYGIKYTDSTKRMTDIESTASLINKNPGNVVLISKIKNIRRWKDRLPEPVYRDDNGSEGYMLWRY</sequence>
<dbReference type="CAZy" id="GT83">
    <property type="family name" value="Glycosyltransferase Family 83"/>
</dbReference>
<dbReference type="Pfam" id="PF02366">
    <property type="entry name" value="PMT"/>
    <property type="match status" value="1"/>
</dbReference>
<keyword evidence="3" id="KW-0328">Glycosyltransferase</keyword>
<dbReference type="GO" id="GO:0009103">
    <property type="term" value="P:lipopolysaccharide biosynthetic process"/>
    <property type="evidence" value="ECO:0007669"/>
    <property type="project" value="TreeGrafter"/>
</dbReference>
<dbReference type="GO" id="GO:0010041">
    <property type="term" value="P:response to iron(III) ion"/>
    <property type="evidence" value="ECO:0007669"/>
    <property type="project" value="TreeGrafter"/>
</dbReference>
<dbReference type="PANTHER" id="PTHR33908">
    <property type="entry name" value="MANNOSYLTRANSFERASE YKCB-RELATED"/>
    <property type="match status" value="1"/>
</dbReference>
<accession>E1YAV6</accession>
<evidence type="ECO:0000256" key="4">
    <source>
        <dbReference type="ARBA" id="ARBA00022679"/>
    </source>
</evidence>
<dbReference type="GO" id="GO:0006493">
    <property type="term" value="P:protein O-linked glycosylation"/>
    <property type="evidence" value="ECO:0007669"/>
    <property type="project" value="InterPro"/>
</dbReference>
<evidence type="ECO:0000313" key="10">
    <source>
        <dbReference type="EMBL" id="CBX27700.1"/>
    </source>
</evidence>
<protein>
    <recommendedName>
        <fullName evidence="9">ArnT-like N-terminal domain-containing protein</fullName>
    </recommendedName>
</protein>
<comment type="subcellular location">
    <subcellularLocation>
        <location evidence="1">Cell membrane</location>
        <topology evidence="1">Multi-pass membrane protein</topology>
    </subcellularLocation>
</comment>
<dbReference type="GO" id="GO:0000030">
    <property type="term" value="F:mannosyltransferase activity"/>
    <property type="evidence" value="ECO:0007669"/>
    <property type="project" value="InterPro"/>
</dbReference>
<reference evidence="10" key="1">
    <citation type="journal article" date="2011" name="Environ. Microbiol.">
        <title>Genomic insights into the metabolic potential of the polycyclic aromatic hydrocarbon degrading sulfate-reducing Deltaproteobacterium N47.</title>
        <authorList>
            <person name="Bergmann F."/>
            <person name="Selesi D."/>
            <person name="Weinmaier T."/>
            <person name="Tischler P."/>
            <person name="Rattei T."/>
            <person name="Meckenstock R.U."/>
        </authorList>
    </citation>
    <scope>NUCLEOTIDE SEQUENCE</scope>
</reference>
<keyword evidence="4" id="KW-0808">Transferase</keyword>
<keyword evidence="6 8" id="KW-1133">Transmembrane helix</keyword>
<feature type="transmembrane region" description="Helical" evidence="8">
    <location>
        <begin position="172"/>
        <end position="205"/>
    </location>
</feature>
<evidence type="ECO:0000256" key="8">
    <source>
        <dbReference type="SAM" id="Phobius"/>
    </source>
</evidence>
<keyword evidence="7 8" id="KW-0472">Membrane</keyword>
<evidence type="ECO:0000256" key="5">
    <source>
        <dbReference type="ARBA" id="ARBA00022692"/>
    </source>
</evidence>
<feature type="transmembrane region" description="Helical" evidence="8">
    <location>
        <begin position="7"/>
        <end position="26"/>
    </location>
</feature>
<gene>
    <name evidence="10" type="ORF">N47_H25220</name>
</gene>
<name>E1YAV6_9BACT</name>
<feature type="transmembrane region" description="Helical" evidence="8">
    <location>
        <begin position="302"/>
        <end position="319"/>
    </location>
</feature>
<feature type="transmembrane region" description="Helical" evidence="8">
    <location>
        <begin position="83"/>
        <end position="104"/>
    </location>
</feature>
<organism evidence="10">
    <name type="scientific">uncultured Desulfobacterium sp</name>
    <dbReference type="NCBI Taxonomy" id="201089"/>
    <lineage>
        <taxon>Bacteria</taxon>
        <taxon>Pseudomonadati</taxon>
        <taxon>Thermodesulfobacteriota</taxon>
        <taxon>Desulfobacteria</taxon>
        <taxon>Desulfobacterales</taxon>
        <taxon>Desulfobacteriaceae</taxon>
        <taxon>Desulfobacterium</taxon>
        <taxon>environmental samples</taxon>
    </lineage>
</organism>
<feature type="transmembrane region" description="Helical" evidence="8">
    <location>
        <begin position="263"/>
        <end position="282"/>
    </location>
</feature>
<dbReference type="InterPro" id="IPR003342">
    <property type="entry name" value="ArnT-like_N"/>
</dbReference>
<keyword evidence="5 8" id="KW-0812">Transmembrane</keyword>
<feature type="transmembrane region" description="Helical" evidence="8">
    <location>
        <begin position="422"/>
        <end position="440"/>
    </location>
</feature>
<dbReference type="InterPro" id="IPR050297">
    <property type="entry name" value="LipidA_mod_glycosyltrf_83"/>
</dbReference>
<proteinExistence type="predicted"/>
<feature type="transmembrane region" description="Helical" evidence="8">
    <location>
        <begin position="326"/>
        <end position="345"/>
    </location>
</feature>
<evidence type="ECO:0000256" key="7">
    <source>
        <dbReference type="ARBA" id="ARBA00023136"/>
    </source>
</evidence>
<feature type="transmembrane region" description="Helical" evidence="8">
    <location>
        <begin position="357"/>
        <end position="383"/>
    </location>
</feature>
<dbReference type="GO" id="GO:0016763">
    <property type="term" value="F:pentosyltransferase activity"/>
    <property type="evidence" value="ECO:0007669"/>
    <property type="project" value="TreeGrafter"/>
</dbReference>